<comment type="caution">
    <text evidence="2">The sequence shown here is derived from an EMBL/GenBank/DDBJ whole genome shotgun (WGS) entry which is preliminary data.</text>
</comment>
<feature type="compositionally biased region" description="Low complexity" evidence="1">
    <location>
        <begin position="30"/>
        <end position="49"/>
    </location>
</feature>
<feature type="region of interest" description="Disordered" evidence="1">
    <location>
        <begin position="1"/>
        <end position="73"/>
    </location>
</feature>
<gene>
    <name evidence="2" type="ORF">AVEN_32954_1</name>
</gene>
<evidence type="ECO:0000313" key="2">
    <source>
        <dbReference type="EMBL" id="GBM79340.1"/>
    </source>
</evidence>
<evidence type="ECO:0000313" key="3">
    <source>
        <dbReference type="Proteomes" id="UP000499080"/>
    </source>
</evidence>
<dbReference type="Proteomes" id="UP000499080">
    <property type="component" value="Unassembled WGS sequence"/>
</dbReference>
<evidence type="ECO:0000256" key="1">
    <source>
        <dbReference type="SAM" id="MobiDB-lite"/>
    </source>
</evidence>
<reference evidence="2 3" key="1">
    <citation type="journal article" date="2019" name="Sci. Rep.">
        <title>Orb-weaving spider Araneus ventricosus genome elucidates the spidroin gene catalogue.</title>
        <authorList>
            <person name="Kono N."/>
            <person name="Nakamura H."/>
            <person name="Ohtoshi R."/>
            <person name="Moran D.A.P."/>
            <person name="Shinohara A."/>
            <person name="Yoshida Y."/>
            <person name="Fujiwara M."/>
            <person name="Mori M."/>
            <person name="Tomita M."/>
            <person name="Arakawa K."/>
        </authorList>
    </citation>
    <scope>NUCLEOTIDE SEQUENCE [LARGE SCALE GENOMIC DNA]</scope>
</reference>
<dbReference type="AlphaFoldDB" id="A0A4Y2INZ5"/>
<proteinExistence type="predicted"/>
<accession>A0A4Y2INZ5</accession>
<name>A0A4Y2INZ5_ARAVE</name>
<keyword evidence="3" id="KW-1185">Reference proteome</keyword>
<organism evidence="2 3">
    <name type="scientific">Araneus ventricosus</name>
    <name type="common">Orbweaver spider</name>
    <name type="synonym">Epeira ventricosa</name>
    <dbReference type="NCBI Taxonomy" id="182803"/>
    <lineage>
        <taxon>Eukaryota</taxon>
        <taxon>Metazoa</taxon>
        <taxon>Ecdysozoa</taxon>
        <taxon>Arthropoda</taxon>
        <taxon>Chelicerata</taxon>
        <taxon>Arachnida</taxon>
        <taxon>Araneae</taxon>
        <taxon>Araneomorphae</taxon>
        <taxon>Entelegynae</taxon>
        <taxon>Araneoidea</taxon>
        <taxon>Araneidae</taxon>
        <taxon>Araneus</taxon>
    </lineage>
</organism>
<feature type="compositionally biased region" description="Basic residues" evidence="1">
    <location>
        <begin position="1"/>
        <end position="10"/>
    </location>
</feature>
<dbReference type="EMBL" id="BGPR01002817">
    <property type="protein sequence ID" value="GBM79340.1"/>
    <property type="molecule type" value="Genomic_DNA"/>
</dbReference>
<protein>
    <submittedName>
        <fullName evidence="2">Uncharacterized protein</fullName>
    </submittedName>
</protein>
<sequence>MQHPAFHHSPHCCAPQPSFTTTTAGPRRPSPTTTSAAQTSTAAPEPSAAQGAPLGRETANEDNEPKTVGSWSKKVLKPPLSSVGWCIVNLLQTVQLWTLYVLNNMGLLFREKC</sequence>